<protein>
    <submittedName>
        <fullName evidence="3">Carbamoyl phosphate synthase-like protein</fullName>
    </submittedName>
</protein>
<gene>
    <name evidence="3" type="ORF">Pla111_27290</name>
</gene>
<feature type="domain" description="ATP-grasp" evidence="2">
    <location>
        <begin position="131"/>
        <end position="313"/>
    </location>
</feature>
<dbReference type="Pfam" id="PF18301">
    <property type="entry name" value="preATP-grasp_3"/>
    <property type="match status" value="1"/>
</dbReference>
<dbReference type="Gene3D" id="3.30.470.20">
    <property type="entry name" value="ATP-grasp fold, B domain"/>
    <property type="match status" value="1"/>
</dbReference>
<dbReference type="GO" id="GO:0005524">
    <property type="term" value="F:ATP binding"/>
    <property type="evidence" value="ECO:0007669"/>
    <property type="project" value="UniProtKB-UniRule"/>
</dbReference>
<evidence type="ECO:0000313" key="3">
    <source>
        <dbReference type="EMBL" id="TWT42756.1"/>
    </source>
</evidence>
<comment type="caution">
    <text evidence="3">The sequence shown here is derived from an EMBL/GenBank/DDBJ whole genome shotgun (WGS) entry which is preliminary data.</text>
</comment>
<dbReference type="InterPro" id="IPR040803">
    <property type="entry name" value="MfnD_preATP-grasp"/>
</dbReference>
<name>A0A5C5VVQ4_9BACT</name>
<dbReference type="Pfam" id="PF02655">
    <property type="entry name" value="ATP-grasp_3"/>
    <property type="match status" value="1"/>
</dbReference>
<dbReference type="InterPro" id="IPR003806">
    <property type="entry name" value="ATP-grasp_PylC-type"/>
</dbReference>
<dbReference type="RefSeq" id="WP_146574950.1">
    <property type="nucleotide sequence ID" value="NZ_SJPH01000006.1"/>
</dbReference>
<proteinExistence type="predicted"/>
<accession>A0A5C5VVQ4</accession>
<evidence type="ECO:0000313" key="4">
    <source>
        <dbReference type="Proteomes" id="UP000318995"/>
    </source>
</evidence>
<dbReference type="AlphaFoldDB" id="A0A5C5VVQ4"/>
<dbReference type="PIRSF" id="PIRSF016766">
    <property type="entry name" value="UCP016766_ATPgrasp"/>
    <property type="match status" value="1"/>
</dbReference>
<dbReference type="OrthoDB" id="271331at2"/>
<evidence type="ECO:0000256" key="1">
    <source>
        <dbReference type="PROSITE-ProRule" id="PRU00409"/>
    </source>
</evidence>
<dbReference type="SUPFAM" id="SSF56059">
    <property type="entry name" value="Glutathione synthetase ATP-binding domain-like"/>
    <property type="match status" value="1"/>
</dbReference>
<dbReference type="InterPro" id="IPR024710">
    <property type="entry name" value="MfnD"/>
</dbReference>
<evidence type="ECO:0000259" key="2">
    <source>
        <dbReference type="PROSITE" id="PS50975"/>
    </source>
</evidence>
<keyword evidence="1" id="KW-0067">ATP-binding</keyword>
<dbReference type="InterPro" id="IPR011761">
    <property type="entry name" value="ATP-grasp"/>
</dbReference>
<sequence>MRLFVYEWVTGGGMAGREGRLPDSLLREGLAMVQAVAADAAAARIEVTLMRDLGVPLIGVPSAQITSVDSRSAHDRLFAEFAAEADATIVIAPETDGALLAAVSAAEKVGARLASPGSEVVRLTADKRLTAACLSQAGVPTPESLYLEAGAPLPRDFAYPAVIKPIDGAGSQDTHAVMSVADAPPAYAWPRLLQRYAVGMPASVALISDGTAEPLLLPACRQRLSGDGRFRYLGGQTPLPDALTERAHRLARATLAALPAAVGYLGIDLVLGDDPAGARDLVIEVNPRLTTSLVGLRAACRESLVAAMIDAQQGRRATLSFDPRPLEFDADGTVYYAAL</sequence>
<dbReference type="Gene3D" id="3.40.50.11770">
    <property type="match status" value="1"/>
</dbReference>
<dbReference type="PROSITE" id="PS50975">
    <property type="entry name" value="ATP_GRASP"/>
    <property type="match status" value="1"/>
</dbReference>
<organism evidence="3 4">
    <name type="scientific">Botrimarina hoheduenensis</name>
    <dbReference type="NCBI Taxonomy" id="2528000"/>
    <lineage>
        <taxon>Bacteria</taxon>
        <taxon>Pseudomonadati</taxon>
        <taxon>Planctomycetota</taxon>
        <taxon>Planctomycetia</taxon>
        <taxon>Pirellulales</taxon>
        <taxon>Lacipirellulaceae</taxon>
        <taxon>Botrimarina</taxon>
    </lineage>
</organism>
<keyword evidence="1" id="KW-0547">Nucleotide-binding</keyword>
<dbReference type="Proteomes" id="UP000318995">
    <property type="component" value="Unassembled WGS sequence"/>
</dbReference>
<keyword evidence="4" id="KW-1185">Reference proteome</keyword>
<dbReference type="EMBL" id="SJPH01000006">
    <property type="protein sequence ID" value="TWT42756.1"/>
    <property type="molecule type" value="Genomic_DNA"/>
</dbReference>
<reference evidence="3 4" key="1">
    <citation type="submission" date="2019-02" db="EMBL/GenBank/DDBJ databases">
        <title>Deep-cultivation of Planctomycetes and their phenomic and genomic characterization uncovers novel biology.</title>
        <authorList>
            <person name="Wiegand S."/>
            <person name="Jogler M."/>
            <person name="Boedeker C."/>
            <person name="Pinto D."/>
            <person name="Vollmers J."/>
            <person name="Rivas-Marin E."/>
            <person name="Kohn T."/>
            <person name="Peeters S.H."/>
            <person name="Heuer A."/>
            <person name="Rast P."/>
            <person name="Oberbeckmann S."/>
            <person name="Bunk B."/>
            <person name="Jeske O."/>
            <person name="Meyerdierks A."/>
            <person name="Storesund J.E."/>
            <person name="Kallscheuer N."/>
            <person name="Luecker S."/>
            <person name="Lage O.M."/>
            <person name="Pohl T."/>
            <person name="Merkel B.J."/>
            <person name="Hornburger P."/>
            <person name="Mueller R.-W."/>
            <person name="Bruemmer F."/>
            <person name="Labrenz M."/>
            <person name="Spormann A.M."/>
            <person name="Op Den Camp H."/>
            <person name="Overmann J."/>
            <person name="Amann R."/>
            <person name="Jetten M.S.M."/>
            <person name="Mascher T."/>
            <person name="Medema M.H."/>
            <person name="Devos D.P."/>
            <person name="Kaster A.-K."/>
            <person name="Ovreas L."/>
            <person name="Rohde M."/>
            <person name="Galperin M.Y."/>
            <person name="Jogler C."/>
        </authorList>
    </citation>
    <scope>NUCLEOTIDE SEQUENCE [LARGE SCALE GENOMIC DNA]</scope>
    <source>
        <strain evidence="3 4">Pla111</strain>
    </source>
</reference>
<dbReference type="GO" id="GO:0046872">
    <property type="term" value="F:metal ion binding"/>
    <property type="evidence" value="ECO:0007669"/>
    <property type="project" value="InterPro"/>
</dbReference>